<dbReference type="Pfam" id="PF14602">
    <property type="entry name" value="Hexapep_2"/>
    <property type="match status" value="1"/>
</dbReference>
<evidence type="ECO:0000256" key="1">
    <source>
        <dbReference type="ARBA" id="ARBA00022679"/>
    </source>
</evidence>
<protein>
    <submittedName>
        <fullName evidence="4">Acyltransferase</fullName>
        <ecNumber evidence="4">2.3.1.-</ecNumber>
    </submittedName>
</protein>
<accession>A0ABW8Z0N2</accession>
<evidence type="ECO:0000256" key="3">
    <source>
        <dbReference type="ARBA" id="ARBA00023315"/>
    </source>
</evidence>
<dbReference type="Proteomes" id="UP001629156">
    <property type="component" value="Unassembled WGS sequence"/>
</dbReference>
<evidence type="ECO:0000256" key="2">
    <source>
        <dbReference type="ARBA" id="ARBA00022737"/>
    </source>
</evidence>
<keyword evidence="2" id="KW-0677">Repeat</keyword>
<keyword evidence="3 4" id="KW-0012">Acyltransferase</keyword>
<dbReference type="CDD" id="cd04647">
    <property type="entry name" value="LbH_MAT_like"/>
    <property type="match status" value="1"/>
</dbReference>
<reference evidence="4 5" key="1">
    <citation type="submission" date="2024-06" db="EMBL/GenBank/DDBJ databases">
        <authorList>
            <person name="Kaempfer P."/>
            <person name="Viver T."/>
        </authorList>
    </citation>
    <scope>NUCLEOTIDE SEQUENCE [LARGE SCALE GENOMIC DNA]</scope>
    <source>
        <strain evidence="4 5">ST-119</strain>
    </source>
</reference>
<sequence>MKIGNNTNVPHNIEMTWPNKINIGENCSLENSIFFKHCGSWSKGYSIHIGDNTFIGKGCEFNISQKITIGKDCLIASGCKFIDHDHGMELSALMRIQKTINDEISIGNNVWIGVNVIVLKGVTIGNGAVIAAGAVVTKSIPENEIWGGTPARKIGQRT</sequence>
<proteinExistence type="predicted"/>
<keyword evidence="1 4" id="KW-0808">Transferase</keyword>
<comment type="caution">
    <text evidence="4">The sequence shown here is derived from an EMBL/GenBank/DDBJ whole genome shotgun (WGS) entry which is preliminary data.</text>
</comment>
<organism evidence="4 5">
    <name type="scientific">Flavobacterium rhizosphaerae</name>
    <dbReference type="NCBI Taxonomy" id="3163298"/>
    <lineage>
        <taxon>Bacteria</taxon>
        <taxon>Pseudomonadati</taxon>
        <taxon>Bacteroidota</taxon>
        <taxon>Flavobacteriia</taxon>
        <taxon>Flavobacteriales</taxon>
        <taxon>Flavobacteriaceae</taxon>
        <taxon>Flavobacterium</taxon>
    </lineage>
</organism>
<dbReference type="InterPro" id="IPR018357">
    <property type="entry name" value="Hexapep_transf_CS"/>
</dbReference>
<evidence type="ECO:0000313" key="4">
    <source>
        <dbReference type="EMBL" id="MFL9844951.1"/>
    </source>
</evidence>
<dbReference type="Gene3D" id="2.160.10.10">
    <property type="entry name" value="Hexapeptide repeat proteins"/>
    <property type="match status" value="1"/>
</dbReference>
<keyword evidence="5" id="KW-1185">Reference proteome</keyword>
<gene>
    <name evidence="4" type="ORF">ABS766_11030</name>
</gene>
<dbReference type="Pfam" id="PF00132">
    <property type="entry name" value="Hexapep"/>
    <property type="match status" value="1"/>
</dbReference>
<dbReference type="EC" id="2.3.1.-" evidence="4"/>
<dbReference type="GO" id="GO:0016746">
    <property type="term" value="F:acyltransferase activity"/>
    <property type="evidence" value="ECO:0007669"/>
    <property type="project" value="UniProtKB-KW"/>
</dbReference>
<dbReference type="SUPFAM" id="SSF51161">
    <property type="entry name" value="Trimeric LpxA-like enzymes"/>
    <property type="match status" value="2"/>
</dbReference>
<dbReference type="InterPro" id="IPR051159">
    <property type="entry name" value="Hexapeptide_acetyltransf"/>
</dbReference>
<evidence type="ECO:0000313" key="5">
    <source>
        <dbReference type="Proteomes" id="UP001629156"/>
    </source>
</evidence>
<dbReference type="InterPro" id="IPR001451">
    <property type="entry name" value="Hexapep"/>
</dbReference>
<dbReference type="InterPro" id="IPR011004">
    <property type="entry name" value="Trimer_LpxA-like_sf"/>
</dbReference>
<dbReference type="PANTHER" id="PTHR23416">
    <property type="entry name" value="SIALIC ACID SYNTHASE-RELATED"/>
    <property type="match status" value="1"/>
</dbReference>
<dbReference type="PROSITE" id="PS00101">
    <property type="entry name" value="HEXAPEP_TRANSFERASES"/>
    <property type="match status" value="1"/>
</dbReference>
<dbReference type="PANTHER" id="PTHR23416:SF78">
    <property type="entry name" value="LIPOPOLYSACCHARIDE BIOSYNTHESIS O-ACETYL TRANSFERASE WBBJ-RELATED"/>
    <property type="match status" value="1"/>
</dbReference>
<dbReference type="EMBL" id="JBELPZ010000010">
    <property type="protein sequence ID" value="MFL9844951.1"/>
    <property type="molecule type" value="Genomic_DNA"/>
</dbReference>
<dbReference type="RefSeq" id="WP_408085211.1">
    <property type="nucleotide sequence ID" value="NZ_JBELPZ010000010.1"/>
</dbReference>
<name>A0ABW8Z0N2_9FLAO</name>